<dbReference type="PANTHER" id="PTHR30329:SF21">
    <property type="entry name" value="LIPOPROTEIN YIAD-RELATED"/>
    <property type="match status" value="1"/>
</dbReference>
<organism evidence="7 8">
    <name type="scientific">Flavobacterium pygoscelis</name>
    <dbReference type="NCBI Taxonomy" id="2893176"/>
    <lineage>
        <taxon>Bacteria</taxon>
        <taxon>Pseudomonadati</taxon>
        <taxon>Bacteroidota</taxon>
        <taxon>Flavobacteriia</taxon>
        <taxon>Flavobacteriales</taxon>
        <taxon>Flavobacteriaceae</taxon>
        <taxon>Flavobacterium</taxon>
    </lineage>
</organism>
<dbReference type="CDD" id="cd07185">
    <property type="entry name" value="OmpA_C-like"/>
    <property type="match status" value="2"/>
</dbReference>
<feature type="domain" description="OmpA-like" evidence="6">
    <location>
        <begin position="17"/>
        <end position="136"/>
    </location>
</feature>
<feature type="chain" id="PRO_5040946885" evidence="5">
    <location>
        <begin position="20"/>
        <end position="269"/>
    </location>
</feature>
<dbReference type="InterPro" id="IPR006665">
    <property type="entry name" value="OmpA-like"/>
</dbReference>
<dbReference type="Gene3D" id="3.30.1330.60">
    <property type="entry name" value="OmpA-like domain"/>
    <property type="match status" value="2"/>
</dbReference>
<keyword evidence="2 4" id="KW-0472">Membrane</keyword>
<comment type="caution">
    <text evidence="7">The sequence shown here is derived from an EMBL/GenBank/DDBJ whole genome shotgun (WGS) entry which is preliminary data.</text>
</comment>
<accession>A0A9X2BNM2</accession>
<dbReference type="Pfam" id="PF00691">
    <property type="entry name" value="OmpA"/>
    <property type="match status" value="2"/>
</dbReference>
<dbReference type="RefSeq" id="WP_248427256.1">
    <property type="nucleotide sequence ID" value="NZ_JALNUB010000001.1"/>
</dbReference>
<evidence type="ECO:0000259" key="6">
    <source>
        <dbReference type="PROSITE" id="PS51123"/>
    </source>
</evidence>
<evidence type="ECO:0000313" key="7">
    <source>
        <dbReference type="EMBL" id="MCK8140456.1"/>
    </source>
</evidence>
<evidence type="ECO:0000256" key="5">
    <source>
        <dbReference type="SAM" id="SignalP"/>
    </source>
</evidence>
<dbReference type="PROSITE" id="PS51123">
    <property type="entry name" value="OMPA_2"/>
    <property type="match status" value="2"/>
</dbReference>
<dbReference type="PANTHER" id="PTHR30329">
    <property type="entry name" value="STATOR ELEMENT OF FLAGELLAR MOTOR COMPLEX"/>
    <property type="match status" value="1"/>
</dbReference>
<sequence>MIKKSIKILALLFFSCLSAQDKPVETVYFEFDKFNLYEDQVKGILNFLKNTDTTKVESIQIYGYCDDRGANDYNYELSRKRVNTVQNILTEAGFNKNKIMIFEGKGRVLLKKEEESNLSETRSKNRRVDLFLVKKNSFGKGIYNSFQENHKTGDRIYLEKILFRMGSSKLTEQSKKELDKIVTLLQQQKTMEFKIIGHVCCTPSYFNDAIDKETLQRKLSLNRAKNVYKYLLDKGINSLRMRYAGYGNKFPLGQGEELDRRVEFLILKI</sequence>
<feature type="signal peptide" evidence="5">
    <location>
        <begin position="1"/>
        <end position="19"/>
    </location>
</feature>
<keyword evidence="3" id="KW-0998">Cell outer membrane</keyword>
<keyword evidence="5" id="KW-0732">Signal</keyword>
<name>A0A9X2BNM2_9FLAO</name>
<reference evidence="7" key="1">
    <citation type="submission" date="2022-04" db="EMBL/GenBank/DDBJ databases">
        <title>Flavobacterium pygoscelis sp. nov. isolated from Chinstrap chick (Pygoscelis antarcticus).</title>
        <authorList>
            <person name="Irgang R."/>
            <person name="Poblete-Morales M."/>
            <person name="Avendano-Herrera R."/>
        </authorList>
    </citation>
    <scope>NUCLEOTIDE SEQUENCE</scope>
    <source>
        <strain evidence="7">I-SCBP12n</strain>
    </source>
</reference>
<dbReference type="InterPro" id="IPR006664">
    <property type="entry name" value="OMP_bac"/>
</dbReference>
<dbReference type="Proteomes" id="UP001139260">
    <property type="component" value="Unassembled WGS sequence"/>
</dbReference>
<dbReference type="PRINTS" id="PR01021">
    <property type="entry name" value="OMPADOMAIN"/>
</dbReference>
<keyword evidence="8" id="KW-1185">Reference proteome</keyword>
<dbReference type="InterPro" id="IPR036737">
    <property type="entry name" value="OmpA-like_sf"/>
</dbReference>
<evidence type="ECO:0000256" key="1">
    <source>
        <dbReference type="ARBA" id="ARBA00004442"/>
    </source>
</evidence>
<dbReference type="SUPFAM" id="SSF103088">
    <property type="entry name" value="OmpA-like"/>
    <property type="match status" value="2"/>
</dbReference>
<evidence type="ECO:0000256" key="3">
    <source>
        <dbReference type="ARBA" id="ARBA00023237"/>
    </source>
</evidence>
<proteinExistence type="predicted"/>
<evidence type="ECO:0000313" key="8">
    <source>
        <dbReference type="Proteomes" id="UP001139260"/>
    </source>
</evidence>
<dbReference type="GO" id="GO:0009279">
    <property type="term" value="C:cell outer membrane"/>
    <property type="evidence" value="ECO:0007669"/>
    <property type="project" value="UniProtKB-SubCell"/>
</dbReference>
<dbReference type="AlphaFoldDB" id="A0A9X2BNM2"/>
<evidence type="ECO:0000256" key="2">
    <source>
        <dbReference type="ARBA" id="ARBA00023136"/>
    </source>
</evidence>
<evidence type="ECO:0000256" key="4">
    <source>
        <dbReference type="PROSITE-ProRule" id="PRU00473"/>
    </source>
</evidence>
<dbReference type="InterPro" id="IPR050330">
    <property type="entry name" value="Bact_OuterMem_StrucFunc"/>
</dbReference>
<comment type="subcellular location">
    <subcellularLocation>
        <location evidence="1">Cell outer membrane</location>
    </subcellularLocation>
</comment>
<gene>
    <name evidence="7" type="ORF">MW871_00975</name>
</gene>
<feature type="domain" description="OmpA-like" evidence="6">
    <location>
        <begin position="150"/>
        <end position="269"/>
    </location>
</feature>
<dbReference type="EMBL" id="JALNUB010000001">
    <property type="protein sequence ID" value="MCK8140456.1"/>
    <property type="molecule type" value="Genomic_DNA"/>
</dbReference>
<protein>
    <submittedName>
        <fullName evidence="7">OmpA family protein</fullName>
    </submittedName>
</protein>